<reference evidence="1" key="1">
    <citation type="submission" date="2020-09" db="EMBL/GenBank/DDBJ databases">
        <title>Iningainema tapete sp. nov. (Scytonemataceae, Cyanobacteria) from greenhouses in central Florida (USA) produces two types of nodularin with biosynthetic potential for microcystin-LR and anabaenopeptins.</title>
        <authorList>
            <person name="Berthold D.E."/>
            <person name="Lefler F.W."/>
            <person name="Huang I.-S."/>
            <person name="Abdulla H."/>
            <person name="Zimba P.V."/>
            <person name="Laughinghouse H.D. IV."/>
        </authorList>
    </citation>
    <scope>NUCLEOTIDE SEQUENCE</scope>
    <source>
        <strain evidence="1">BLCCT55</strain>
    </source>
</reference>
<comment type="caution">
    <text evidence="1">The sequence shown here is derived from an EMBL/GenBank/DDBJ whole genome shotgun (WGS) entry which is preliminary data.</text>
</comment>
<evidence type="ECO:0000313" key="2">
    <source>
        <dbReference type="Proteomes" id="UP000629098"/>
    </source>
</evidence>
<sequence>MASETVQFEMPSSDVITIKLVEHGSGGVTMEPVSGNPNSIHHHAFEDRNENWNILIRDQYDLILDLTSANANFTLERQ</sequence>
<dbReference type="AlphaFoldDB" id="A0A8J7BXK5"/>
<accession>A0A8J7BXK5</accession>
<evidence type="ECO:0000313" key="1">
    <source>
        <dbReference type="EMBL" id="MBD2773957.1"/>
    </source>
</evidence>
<name>A0A8J7BXK5_9CYAN</name>
<dbReference type="Proteomes" id="UP000629098">
    <property type="component" value="Unassembled WGS sequence"/>
</dbReference>
<organism evidence="1 2">
    <name type="scientific">Iningainema tapete BLCC-T55</name>
    <dbReference type="NCBI Taxonomy" id="2748662"/>
    <lineage>
        <taxon>Bacteria</taxon>
        <taxon>Bacillati</taxon>
        <taxon>Cyanobacteriota</taxon>
        <taxon>Cyanophyceae</taxon>
        <taxon>Nostocales</taxon>
        <taxon>Scytonemataceae</taxon>
        <taxon>Iningainema tapete</taxon>
    </lineage>
</organism>
<dbReference type="EMBL" id="JACXAE010000061">
    <property type="protein sequence ID" value="MBD2773957.1"/>
    <property type="molecule type" value="Genomic_DNA"/>
</dbReference>
<proteinExistence type="predicted"/>
<gene>
    <name evidence="1" type="ORF">ICL16_18240</name>
</gene>
<dbReference type="RefSeq" id="WP_190830318.1">
    <property type="nucleotide sequence ID" value="NZ_CAWPPI010000061.1"/>
</dbReference>
<protein>
    <submittedName>
        <fullName evidence="1">Uncharacterized protein</fullName>
    </submittedName>
</protein>
<keyword evidence="2" id="KW-1185">Reference proteome</keyword>